<accession>A0A517PDJ1</accession>
<evidence type="ECO:0000313" key="8">
    <source>
        <dbReference type="Proteomes" id="UP000318741"/>
    </source>
</evidence>
<dbReference type="InterPro" id="IPR006145">
    <property type="entry name" value="PsdUridine_synth_RsuA/RluA"/>
</dbReference>
<dbReference type="Pfam" id="PF01479">
    <property type="entry name" value="S4"/>
    <property type="match status" value="1"/>
</dbReference>
<dbReference type="PANTHER" id="PTHR21600:SF44">
    <property type="entry name" value="RIBOSOMAL LARGE SUBUNIT PSEUDOURIDINE SYNTHASE D"/>
    <property type="match status" value="1"/>
</dbReference>
<dbReference type="InterPro" id="IPR020103">
    <property type="entry name" value="PsdUridine_synth_cat_dom_sf"/>
</dbReference>
<evidence type="ECO:0000256" key="1">
    <source>
        <dbReference type="ARBA" id="ARBA00010876"/>
    </source>
</evidence>
<keyword evidence="2 5" id="KW-0413">Isomerase</keyword>
<dbReference type="NCBIfam" id="TIGR00005">
    <property type="entry name" value="rluA_subfam"/>
    <property type="match status" value="1"/>
</dbReference>
<evidence type="ECO:0000256" key="3">
    <source>
        <dbReference type="PIRSR" id="PIRSR606225-1"/>
    </source>
</evidence>
<name>A0A517PDJ1_9PLAN</name>
<dbReference type="SMART" id="SM00363">
    <property type="entry name" value="S4"/>
    <property type="match status" value="1"/>
</dbReference>
<dbReference type="InterPro" id="IPR050188">
    <property type="entry name" value="RluA_PseudoU_synthase"/>
</dbReference>
<dbReference type="KEGG" id="acaf:CA12_35670"/>
<evidence type="ECO:0000256" key="4">
    <source>
        <dbReference type="PROSITE-ProRule" id="PRU00182"/>
    </source>
</evidence>
<sequence length="331" mass="35567">MTDAERRTLVVGSDEAGERADVALAGLFPEHSRSALQKAVKAGAVTLNGGPVKSGHRLREGDVLSGAAPEAAAPTVPAEDLPIDVLFEDERLIVVNKAAGMIVHPGRGNPTGTLAAALQHRFDTLSDAGGAHRPGIVHRLDRDTSGVLVVAKDNPAHAALSDQFAARTVKKEYAAIARGVPGFDSDWIETHVRVDPRVRERMQVCEAGGNARSARTFYEVAERFAPKGGRGTGHTLFRLFPHTGRTHQLRVHLRHLGHPIVADNVYGGGKSFTVAEAQGETSPGGRTLIRRQALHARRLEFDHPASGERLSFEAPLPRDMTAVLDALREPR</sequence>
<dbReference type="GO" id="GO:0000455">
    <property type="term" value="P:enzyme-directed rRNA pseudouridine synthesis"/>
    <property type="evidence" value="ECO:0007669"/>
    <property type="project" value="TreeGrafter"/>
</dbReference>
<reference evidence="7 8" key="1">
    <citation type="submission" date="2019-02" db="EMBL/GenBank/DDBJ databases">
        <title>Deep-cultivation of Planctomycetes and their phenomic and genomic characterization uncovers novel biology.</title>
        <authorList>
            <person name="Wiegand S."/>
            <person name="Jogler M."/>
            <person name="Boedeker C."/>
            <person name="Pinto D."/>
            <person name="Vollmers J."/>
            <person name="Rivas-Marin E."/>
            <person name="Kohn T."/>
            <person name="Peeters S.H."/>
            <person name="Heuer A."/>
            <person name="Rast P."/>
            <person name="Oberbeckmann S."/>
            <person name="Bunk B."/>
            <person name="Jeske O."/>
            <person name="Meyerdierks A."/>
            <person name="Storesund J.E."/>
            <person name="Kallscheuer N."/>
            <person name="Luecker S."/>
            <person name="Lage O.M."/>
            <person name="Pohl T."/>
            <person name="Merkel B.J."/>
            <person name="Hornburger P."/>
            <person name="Mueller R.-W."/>
            <person name="Bruemmer F."/>
            <person name="Labrenz M."/>
            <person name="Spormann A.M."/>
            <person name="Op den Camp H."/>
            <person name="Overmann J."/>
            <person name="Amann R."/>
            <person name="Jetten M.S.M."/>
            <person name="Mascher T."/>
            <person name="Medema M.H."/>
            <person name="Devos D.P."/>
            <person name="Kaster A.-K."/>
            <person name="Ovreas L."/>
            <person name="Rohde M."/>
            <person name="Galperin M.Y."/>
            <person name="Jogler C."/>
        </authorList>
    </citation>
    <scope>NUCLEOTIDE SEQUENCE [LARGE SCALE GENOMIC DNA]</scope>
    <source>
        <strain evidence="7 8">CA12</strain>
    </source>
</reference>
<dbReference type="InterPro" id="IPR036986">
    <property type="entry name" value="S4_RNA-bd_sf"/>
</dbReference>
<evidence type="ECO:0000313" key="7">
    <source>
        <dbReference type="EMBL" id="QDT17443.1"/>
    </source>
</evidence>
<feature type="active site" evidence="3">
    <location>
        <position position="141"/>
    </location>
</feature>
<dbReference type="InterPro" id="IPR006224">
    <property type="entry name" value="PsdUridine_synth_RluA-like_CS"/>
</dbReference>
<dbReference type="GO" id="GO:0003723">
    <property type="term" value="F:RNA binding"/>
    <property type="evidence" value="ECO:0007669"/>
    <property type="project" value="UniProtKB-KW"/>
</dbReference>
<dbReference type="PROSITE" id="PS50889">
    <property type="entry name" value="S4"/>
    <property type="match status" value="1"/>
</dbReference>
<gene>
    <name evidence="7" type="ORF">CA12_35670</name>
</gene>
<dbReference type="SUPFAM" id="SSF55120">
    <property type="entry name" value="Pseudouridine synthase"/>
    <property type="match status" value="1"/>
</dbReference>
<dbReference type="EC" id="5.4.99.-" evidence="5"/>
<dbReference type="Proteomes" id="UP000318741">
    <property type="component" value="Chromosome"/>
</dbReference>
<dbReference type="InterPro" id="IPR002942">
    <property type="entry name" value="S4_RNA-bd"/>
</dbReference>
<dbReference type="SUPFAM" id="SSF55174">
    <property type="entry name" value="Alpha-L RNA-binding motif"/>
    <property type="match status" value="1"/>
</dbReference>
<organism evidence="7 8">
    <name type="scientific">Alienimonas californiensis</name>
    <dbReference type="NCBI Taxonomy" id="2527989"/>
    <lineage>
        <taxon>Bacteria</taxon>
        <taxon>Pseudomonadati</taxon>
        <taxon>Planctomycetota</taxon>
        <taxon>Planctomycetia</taxon>
        <taxon>Planctomycetales</taxon>
        <taxon>Planctomycetaceae</taxon>
        <taxon>Alienimonas</taxon>
    </lineage>
</organism>
<evidence type="ECO:0000259" key="6">
    <source>
        <dbReference type="SMART" id="SM00363"/>
    </source>
</evidence>
<dbReference type="AlphaFoldDB" id="A0A517PDJ1"/>
<dbReference type="Gene3D" id="3.30.2350.10">
    <property type="entry name" value="Pseudouridine synthase"/>
    <property type="match status" value="1"/>
</dbReference>
<evidence type="ECO:0000256" key="5">
    <source>
        <dbReference type="RuleBase" id="RU362028"/>
    </source>
</evidence>
<dbReference type="CDD" id="cd00165">
    <property type="entry name" value="S4"/>
    <property type="match status" value="1"/>
</dbReference>
<dbReference type="EMBL" id="CP036265">
    <property type="protein sequence ID" value="QDT17443.1"/>
    <property type="molecule type" value="Genomic_DNA"/>
</dbReference>
<dbReference type="PROSITE" id="PS01129">
    <property type="entry name" value="PSI_RLU"/>
    <property type="match status" value="1"/>
</dbReference>
<comment type="similarity">
    <text evidence="1 5">Belongs to the pseudouridine synthase RluA family.</text>
</comment>
<dbReference type="OrthoDB" id="9784108at2"/>
<keyword evidence="8" id="KW-1185">Reference proteome</keyword>
<dbReference type="PANTHER" id="PTHR21600">
    <property type="entry name" value="MITOCHONDRIAL RNA PSEUDOURIDINE SYNTHASE"/>
    <property type="match status" value="1"/>
</dbReference>
<dbReference type="Gene3D" id="3.10.290.10">
    <property type="entry name" value="RNA-binding S4 domain"/>
    <property type="match status" value="1"/>
</dbReference>
<protein>
    <recommendedName>
        <fullName evidence="5">Pseudouridine synthase</fullName>
        <ecNumber evidence="5">5.4.99.-</ecNumber>
    </recommendedName>
</protein>
<dbReference type="RefSeq" id="WP_145360315.1">
    <property type="nucleotide sequence ID" value="NZ_CP036265.1"/>
</dbReference>
<dbReference type="GO" id="GO:0120159">
    <property type="term" value="F:rRNA pseudouridine synthase activity"/>
    <property type="evidence" value="ECO:0007669"/>
    <property type="project" value="UniProtKB-ARBA"/>
</dbReference>
<dbReference type="CDD" id="cd02869">
    <property type="entry name" value="PseudoU_synth_RluA_like"/>
    <property type="match status" value="1"/>
</dbReference>
<comment type="function">
    <text evidence="5">Responsible for synthesis of pseudouridine from uracil.</text>
</comment>
<dbReference type="Pfam" id="PF00849">
    <property type="entry name" value="PseudoU_synth_2"/>
    <property type="match status" value="1"/>
</dbReference>
<keyword evidence="4" id="KW-0694">RNA-binding</keyword>
<dbReference type="InterPro" id="IPR006225">
    <property type="entry name" value="PsdUridine_synth_RluC/D"/>
</dbReference>
<evidence type="ECO:0000256" key="2">
    <source>
        <dbReference type="ARBA" id="ARBA00023235"/>
    </source>
</evidence>
<proteinExistence type="inferred from homology"/>
<comment type="catalytic activity">
    <reaction evidence="5">
        <text>a uridine in RNA = a pseudouridine in RNA</text>
        <dbReference type="Rhea" id="RHEA:48348"/>
        <dbReference type="Rhea" id="RHEA-COMP:12068"/>
        <dbReference type="Rhea" id="RHEA-COMP:12069"/>
        <dbReference type="ChEBI" id="CHEBI:65314"/>
        <dbReference type="ChEBI" id="CHEBI:65315"/>
    </reaction>
</comment>
<feature type="domain" description="RNA-binding S4" evidence="6">
    <location>
        <begin position="18"/>
        <end position="82"/>
    </location>
</feature>